<dbReference type="Pfam" id="PF03787">
    <property type="entry name" value="RAMPs"/>
    <property type="match status" value="1"/>
</dbReference>
<evidence type="ECO:0000259" key="2">
    <source>
        <dbReference type="Pfam" id="PF03787"/>
    </source>
</evidence>
<keyword evidence="1" id="KW-0051">Antiviral defense</keyword>
<organism evidence="3 4">
    <name type="scientific">Endozoicomonas gorgoniicola</name>
    <dbReference type="NCBI Taxonomy" id="1234144"/>
    <lineage>
        <taxon>Bacteria</taxon>
        <taxon>Pseudomonadati</taxon>
        <taxon>Pseudomonadota</taxon>
        <taxon>Gammaproteobacteria</taxon>
        <taxon>Oceanospirillales</taxon>
        <taxon>Endozoicomonadaceae</taxon>
        <taxon>Endozoicomonas</taxon>
    </lineage>
</organism>
<proteinExistence type="predicted"/>
<dbReference type="Proteomes" id="UP001209854">
    <property type="component" value="Unassembled WGS sequence"/>
</dbReference>
<gene>
    <name evidence="3" type="primary">cmr4</name>
    <name evidence="3" type="ORF">NX722_06415</name>
</gene>
<keyword evidence="4" id="KW-1185">Reference proteome</keyword>
<dbReference type="EMBL" id="JAPFCC010000001">
    <property type="protein sequence ID" value="MCW7552287.1"/>
    <property type="molecule type" value="Genomic_DNA"/>
</dbReference>
<reference evidence="3 4" key="1">
    <citation type="submission" date="2022-10" db="EMBL/GenBank/DDBJ databases">
        <title>High-quality genome sequences of two octocoral-associated bacteria, Endozoicomonas euniceicola EF212 and Endozoicomonas gorgoniicola PS125.</title>
        <authorList>
            <person name="Chiou Y.-J."/>
            <person name="Chen Y.-H."/>
        </authorList>
    </citation>
    <scope>NUCLEOTIDE SEQUENCE [LARGE SCALE GENOMIC DNA]</scope>
    <source>
        <strain evidence="3 4">PS125</strain>
    </source>
</reference>
<evidence type="ECO:0000256" key="1">
    <source>
        <dbReference type="ARBA" id="ARBA00023118"/>
    </source>
</evidence>
<evidence type="ECO:0000313" key="4">
    <source>
        <dbReference type="Proteomes" id="UP001209854"/>
    </source>
</evidence>
<comment type="caution">
    <text evidence="3">The sequence shown here is derived from an EMBL/GenBank/DDBJ whole genome shotgun (WGS) entry which is preliminary data.</text>
</comment>
<evidence type="ECO:0000313" key="3">
    <source>
        <dbReference type="EMBL" id="MCW7552287.1"/>
    </source>
</evidence>
<accession>A0ABT3MSE2</accession>
<protein>
    <submittedName>
        <fullName evidence="3">Type III-B CRISPR module RAMP protein Cmr4</fullName>
    </submittedName>
</protein>
<dbReference type="RefSeq" id="WP_262567259.1">
    <property type="nucleotide sequence ID" value="NZ_JAPFCC010000001.1"/>
</dbReference>
<feature type="domain" description="CRISPR type III-associated protein" evidence="2">
    <location>
        <begin position="10"/>
        <end position="280"/>
    </location>
</feature>
<dbReference type="NCBIfam" id="TIGR02580">
    <property type="entry name" value="cas_RAMP_Cmr4"/>
    <property type="match status" value="1"/>
</dbReference>
<dbReference type="InterPro" id="IPR013410">
    <property type="entry name" value="CRISPR-assoc_RAMP_Cmr4"/>
</dbReference>
<sequence>MTTETLFLTLMAETSIHAGASESEGVVDLPVQREKHNDWPFVAGSGMKGAMRAKAQTIEGLDIKTLFGPDPKDNNGSDYAGSLQVTDARLLLLPVRSLTGHYRWVCCPALLKRLERDLHRAGRNNVVFNDEVGEGEALPGKLLGKTTLYLEEYAFSVKDRISESGLALLKSILPEDHHKELEEKLGVISDDNFRHLCRAAIPVNAHIAIDSDTKTVRNGALWYEESLAPDTIMYTMIVVQKSRNSKMSAAEGKTAVTEQLFATPYLQVGGNETTGMGWFKVNQVQENA</sequence>
<dbReference type="InterPro" id="IPR005537">
    <property type="entry name" value="RAMP_III_fam"/>
</dbReference>
<dbReference type="PANTHER" id="PTHR36700:SF1">
    <property type="entry name" value="CRISPR SYSTEM CMR SUBUNIT CMR4"/>
    <property type="match status" value="1"/>
</dbReference>
<name>A0ABT3MSE2_9GAMM</name>
<dbReference type="PANTHER" id="PTHR36700">
    <property type="entry name" value="CRISPR SYSTEM CMR SUBUNIT CMR4"/>
    <property type="match status" value="1"/>
</dbReference>